<comment type="subcellular location">
    <subcellularLocation>
        <location evidence="1">Nucleus</location>
    </subcellularLocation>
</comment>
<evidence type="ECO:0000256" key="10">
    <source>
        <dbReference type="ARBA" id="ARBA00038409"/>
    </source>
</evidence>
<feature type="compositionally biased region" description="Polar residues" evidence="12">
    <location>
        <begin position="689"/>
        <end position="699"/>
    </location>
</feature>
<feature type="compositionally biased region" description="Acidic residues" evidence="12">
    <location>
        <begin position="25"/>
        <end position="42"/>
    </location>
</feature>
<dbReference type="InterPro" id="IPR013087">
    <property type="entry name" value="Znf_C2H2_type"/>
</dbReference>
<organism evidence="14">
    <name type="scientific">Lygus hesperus</name>
    <name type="common">Western plant bug</name>
    <dbReference type="NCBI Taxonomy" id="30085"/>
    <lineage>
        <taxon>Eukaryota</taxon>
        <taxon>Metazoa</taxon>
        <taxon>Ecdysozoa</taxon>
        <taxon>Arthropoda</taxon>
        <taxon>Hexapoda</taxon>
        <taxon>Insecta</taxon>
        <taxon>Pterygota</taxon>
        <taxon>Neoptera</taxon>
        <taxon>Paraneoptera</taxon>
        <taxon>Hemiptera</taxon>
        <taxon>Heteroptera</taxon>
        <taxon>Panheteroptera</taxon>
        <taxon>Cimicomorpha</taxon>
        <taxon>Miridae</taxon>
        <taxon>Mirini</taxon>
        <taxon>Lygus</taxon>
    </lineage>
</organism>
<evidence type="ECO:0000256" key="8">
    <source>
        <dbReference type="ARBA" id="ARBA00023163"/>
    </source>
</evidence>
<dbReference type="AlphaFoldDB" id="A0A146LSH1"/>
<dbReference type="Gene3D" id="3.30.160.60">
    <property type="entry name" value="Classic Zinc Finger"/>
    <property type="match status" value="3"/>
</dbReference>
<evidence type="ECO:0000256" key="2">
    <source>
        <dbReference type="ARBA" id="ARBA00022723"/>
    </source>
</evidence>
<comment type="similarity">
    <text evidence="10">Belongs to the Sp1 C2H2-type zinc-finger protein family.</text>
</comment>
<evidence type="ECO:0000259" key="13">
    <source>
        <dbReference type="PROSITE" id="PS50157"/>
    </source>
</evidence>
<keyword evidence="8" id="KW-0804">Transcription</keyword>
<feature type="compositionally biased region" description="Low complexity" evidence="12">
    <location>
        <begin position="342"/>
        <end position="373"/>
    </location>
</feature>
<evidence type="ECO:0000256" key="7">
    <source>
        <dbReference type="ARBA" id="ARBA00023125"/>
    </source>
</evidence>
<dbReference type="SMART" id="SM00355">
    <property type="entry name" value="ZnF_C2H2"/>
    <property type="match status" value="3"/>
</dbReference>
<keyword evidence="2" id="KW-0479">Metal-binding</keyword>
<dbReference type="GO" id="GO:0008270">
    <property type="term" value="F:zinc ion binding"/>
    <property type="evidence" value="ECO:0007669"/>
    <property type="project" value="UniProtKB-KW"/>
</dbReference>
<keyword evidence="5" id="KW-0862">Zinc</keyword>
<reference evidence="14" key="1">
    <citation type="journal article" date="2016" name="Gigascience">
        <title>De novo construction of an expanded transcriptome assembly for the western tarnished plant bug, Lygus hesperus.</title>
        <authorList>
            <person name="Tassone E.E."/>
            <person name="Geib S.M."/>
            <person name="Hall B."/>
            <person name="Fabrick J.A."/>
            <person name="Brent C.S."/>
            <person name="Hull J.J."/>
        </authorList>
    </citation>
    <scope>NUCLEOTIDE SEQUENCE</scope>
</reference>
<feature type="domain" description="C2H2-type" evidence="13">
    <location>
        <begin position="591"/>
        <end position="620"/>
    </location>
</feature>
<feature type="domain" description="C2H2-type" evidence="13">
    <location>
        <begin position="561"/>
        <end position="590"/>
    </location>
</feature>
<evidence type="ECO:0000256" key="6">
    <source>
        <dbReference type="ARBA" id="ARBA00023015"/>
    </source>
</evidence>
<protein>
    <submittedName>
        <fullName evidence="14">Transcription factor Sp4</fullName>
    </submittedName>
</protein>
<keyword evidence="3" id="KW-0677">Repeat</keyword>
<name>A0A146LSH1_LYGHE</name>
<dbReference type="GO" id="GO:0000978">
    <property type="term" value="F:RNA polymerase II cis-regulatory region sequence-specific DNA binding"/>
    <property type="evidence" value="ECO:0007669"/>
    <property type="project" value="TreeGrafter"/>
</dbReference>
<feature type="region of interest" description="Disordered" evidence="12">
    <location>
        <begin position="342"/>
        <end position="383"/>
    </location>
</feature>
<dbReference type="PROSITE" id="PS00028">
    <property type="entry name" value="ZINC_FINGER_C2H2_1"/>
    <property type="match status" value="3"/>
</dbReference>
<dbReference type="SUPFAM" id="SSF57667">
    <property type="entry name" value="beta-beta-alpha zinc fingers"/>
    <property type="match status" value="1"/>
</dbReference>
<keyword evidence="6" id="KW-0805">Transcription regulation</keyword>
<keyword evidence="4 11" id="KW-0863">Zinc-finger</keyword>
<feature type="region of interest" description="Disordered" evidence="12">
    <location>
        <begin position="637"/>
        <end position="662"/>
    </location>
</feature>
<dbReference type="FunFam" id="3.30.160.60:FF:001110">
    <property type="entry name" value="Krueppel factor 13"/>
    <property type="match status" value="1"/>
</dbReference>
<feature type="compositionally biased region" description="Basic and acidic residues" evidence="12">
    <location>
        <begin position="1"/>
        <end position="10"/>
    </location>
</feature>
<evidence type="ECO:0000256" key="3">
    <source>
        <dbReference type="ARBA" id="ARBA00022737"/>
    </source>
</evidence>
<evidence type="ECO:0000256" key="5">
    <source>
        <dbReference type="ARBA" id="ARBA00022833"/>
    </source>
</evidence>
<dbReference type="GO" id="GO:0000981">
    <property type="term" value="F:DNA-binding transcription factor activity, RNA polymerase II-specific"/>
    <property type="evidence" value="ECO:0007669"/>
    <property type="project" value="TreeGrafter"/>
</dbReference>
<feature type="domain" description="C2H2-type" evidence="13">
    <location>
        <begin position="621"/>
        <end position="648"/>
    </location>
</feature>
<keyword evidence="9" id="KW-0539">Nucleus</keyword>
<proteinExistence type="inferred from homology"/>
<dbReference type="FunFam" id="3.30.160.60:FF:000014">
    <property type="entry name" value="Transcription factor Sp3"/>
    <property type="match status" value="1"/>
</dbReference>
<evidence type="ECO:0000256" key="1">
    <source>
        <dbReference type="ARBA" id="ARBA00004123"/>
    </source>
</evidence>
<gene>
    <name evidence="14" type="primary">Sp4_3</name>
    <name evidence="14" type="ORF">g.33578</name>
</gene>
<feature type="region of interest" description="Disordered" evidence="12">
    <location>
        <begin position="1"/>
        <end position="62"/>
    </location>
</feature>
<dbReference type="GO" id="GO:0005634">
    <property type="term" value="C:nucleus"/>
    <property type="evidence" value="ECO:0007669"/>
    <property type="project" value="UniProtKB-SubCell"/>
</dbReference>
<evidence type="ECO:0000313" key="14">
    <source>
        <dbReference type="EMBL" id="JAQ10753.1"/>
    </source>
</evidence>
<accession>A0A146LSH1</accession>
<feature type="region of interest" description="Disordered" evidence="12">
    <location>
        <begin position="682"/>
        <end position="708"/>
    </location>
</feature>
<dbReference type="EMBL" id="GDHC01007876">
    <property type="protein sequence ID" value="JAQ10753.1"/>
    <property type="molecule type" value="Transcribed_RNA"/>
</dbReference>
<dbReference type="PANTHER" id="PTHR23235:SF165">
    <property type="entry name" value="TRANSCRIPTION FACTOR BTD"/>
    <property type="match status" value="1"/>
</dbReference>
<sequence length="734" mass="78661">MPTISIKEDCGGLQSPRKVITKDEPLEEMEADSVSSQEDEEILGSAPPLPREGLDPLSSSPQPQVISLQQLQQLLPLQQNGVDQKTTYVSVPMQQNGADQQAKSYMTVPIQQNGGEQKNYVSTSGAPTMISVQGMPGQYIQVSGTGSSGSGGSTGLTYSVVQPTQTPQNNQAAQQLQTITVDGQEAVFIPGGAGGLGTLVSPQLLRTTTQQPNNILQSATLFPGQNVSVRPNTAQVVQMQQSTIPVQVPITTSNGQTIYQTVHFPVQSFTSVPNILQNAPMVTQQIPQHMGTTQVAQMVMPSGQIQQVQVLTPGAQQGQHTIVIGQNGGVGGSSGAQTIVVQQPTSSSQPAHSTTSTSTQSSSGATSSSSTTHESIILQQPQQQHITIESVGNGQQQLTLIPASSLANLTNGVSVRNNNLVQTQIPGLQTVHVPGLGNVQLISASPQPQQVQAQPQIIQSIPGGAAIQIISGGSGGSTPSHDAGGGERWQVVGLTNQPGGAATTATIVQPSNVVHYNEEEVVCSSDDKPRATRRVACSCPNCVEGGERDRCFRGGVRKKQHVCHVPGCNKIYGKTSHLRAHLRWHTGERPFICNWEYCGKCFTRSDELQRHRRTHTGEKRFQCSECSKKFMRSDHLSKHIRTHQKQRNPGDTDTETTKLDSNTKVSWSLPNMNIDEDLLRLNPRPKPQEVTTSSNSQDGITVEDDSSNEDKMLISLQADNDASELSIVETIDPI</sequence>
<evidence type="ECO:0000256" key="12">
    <source>
        <dbReference type="SAM" id="MobiDB-lite"/>
    </source>
</evidence>
<evidence type="ECO:0000256" key="11">
    <source>
        <dbReference type="PROSITE-ProRule" id="PRU00042"/>
    </source>
</evidence>
<evidence type="ECO:0000256" key="9">
    <source>
        <dbReference type="ARBA" id="ARBA00023242"/>
    </source>
</evidence>
<keyword evidence="7" id="KW-0238">DNA-binding</keyword>
<dbReference type="InterPro" id="IPR036236">
    <property type="entry name" value="Znf_C2H2_sf"/>
</dbReference>
<dbReference type="Pfam" id="PF00096">
    <property type="entry name" value="zf-C2H2"/>
    <property type="match status" value="2"/>
</dbReference>
<dbReference type="PROSITE" id="PS50157">
    <property type="entry name" value="ZINC_FINGER_C2H2_2"/>
    <property type="match status" value="3"/>
</dbReference>
<evidence type="ECO:0000256" key="4">
    <source>
        <dbReference type="ARBA" id="ARBA00022771"/>
    </source>
</evidence>
<dbReference type="PANTHER" id="PTHR23235">
    <property type="entry name" value="KRUEPPEL-LIKE TRANSCRIPTION FACTOR"/>
    <property type="match status" value="1"/>
</dbReference>